<evidence type="ECO:0000313" key="1">
    <source>
        <dbReference type="EMBL" id="TCD67229.1"/>
    </source>
</evidence>
<protein>
    <submittedName>
        <fullName evidence="1">Uncharacterized protein</fullName>
    </submittedName>
</protein>
<comment type="caution">
    <text evidence="1">The sequence shown here is derived from an EMBL/GenBank/DDBJ whole genome shotgun (WGS) entry which is preliminary data.</text>
</comment>
<sequence length="175" mass="20202">MSSKLETLAFTFWRYPKEPTEGSEDVMAQPAFSLFSHCIHIRSLKLKLCVDVHIAQEDFHWLCTSVANCPSTLRRVEIKLQLWGRTEVGPGHAFFTLEWCLLERALSVGSVEDVVVRVDIGRPPPRTSADLVRIYRPMRAYLVLRLPRLWSYGRLRFSGECEEQFSLEEQESAET</sequence>
<keyword evidence="2" id="KW-1185">Reference proteome</keyword>
<dbReference type="AlphaFoldDB" id="A0A4R0RPH0"/>
<dbReference type="Proteomes" id="UP000292702">
    <property type="component" value="Unassembled WGS sequence"/>
</dbReference>
<organism evidence="1 2">
    <name type="scientific">Steccherinum ochraceum</name>
    <dbReference type="NCBI Taxonomy" id="92696"/>
    <lineage>
        <taxon>Eukaryota</taxon>
        <taxon>Fungi</taxon>
        <taxon>Dikarya</taxon>
        <taxon>Basidiomycota</taxon>
        <taxon>Agaricomycotina</taxon>
        <taxon>Agaricomycetes</taxon>
        <taxon>Polyporales</taxon>
        <taxon>Steccherinaceae</taxon>
        <taxon>Steccherinum</taxon>
    </lineage>
</organism>
<accession>A0A4R0RPH0</accession>
<name>A0A4R0RPH0_9APHY</name>
<evidence type="ECO:0000313" key="2">
    <source>
        <dbReference type="Proteomes" id="UP000292702"/>
    </source>
</evidence>
<reference evidence="1 2" key="1">
    <citation type="submission" date="2018-11" db="EMBL/GenBank/DDBJ databases">
        <title>Genome assembly of Steccherinum ochraceum LE-BIN_3174, the white-rot fungus of the Steccherinaceae family (The Residual Polyporoid clade, Polyporales, Basidiomycota).</title>
        <authorList>
            <person name="Fedorova T.V."/>
            <person name="Glazunova O.A."/>
            <person name="Landesman E.O."/>
            <person name="Moiseenko K.V."/>
            <person name="Psurtseva N.V."/>
            <person name="Savinova O.S."/>
            <person name="Shakhova N.V."/>
            <person name="Tyazhelova T.V."/>
            <person name="Vasina D.V."/>
        </authorList>
    </citation>
    <scope>NUCLEOTIDE SEQUENCE [LARGE SCALE GENOMIC DNA]</scope>
    <source>
        <strain evidence="1 2">LE-BIN_3174</strain>
    </source>
</reference>
<proteinExistence type="predicted"/>
<dbReference type="EMBL" id="RWJN01000105">
    <property type="protein sequence ID" value="TCD67229.1"/>
    <property type="molecule type" value="Genomic_DNA"/>
</dbReference>
<gene>
    <name evidence="1" type="ORF">EIP91_000358</name>
</gene>